<dbReference type="SUPFAM" id="SSF55681">
    <property type="entry name" value="Class II aaRS and biotin synthetases"/>
    <property type="match status" value="1"/>
</dbReference>
<comment type="catalytic activity">
    <reaction evidence="6">
        <text>biotin + L-lysyl-[protein] + ATP = N(6)-biotinyl-L-lysyl-[protein] + AMP + diphosphate + H(+)</text>
        <dbReference type="Rhea" id="RHEA:11756"/>
        <dbReference type="Rhea" id="RHEA-COMP:9752"/>
        <dbReference type="Rhea" id="RHEA-COMP:10505"/>
        <dbReference type="ChEBI" id="CHEBI:15378"/>
        <dbReference type="ChEBI" id="CHEBI:29969"/>
        <dbReference type="ChEBI" id="CHEBI:30616"/>
        <dbReference type="ChEBI" id="CHEBI:33019"/>
        <dbReference type="ChEBI" id="CHEBI:57586"/>
        <dbReference type="ChEBI" id="CHEBI:83144"/>
        <dbReference type="ChEBI" id="CHEBI:456215"/>
        <dbReference type="EC" id="6.3.4.15"/>
    </reaction>
</comment>
<comment type="caution">
    <text evidence="8">The sequence shown here is derived from an EMBL/GenBank/DDBJ whole genome shotgun (WGS) entry which is preliminary data.</text>
</comment>
<dbReference type="Gene3D" id="2.30.30.100">
    <property type="match status" value="1"/>
</dbReference>
<dbReference type="Gene3D" id="3.30.930.10">
    <property type="entry name" value="Bira Bifunctional Protein, Domain 2"/>
    <property type="match status" value="1"/>
</dbReference>
<dbReference type="InterPro" id="IPR003142">
    <property type="entry name" value="BPL_C"/>
</dbReference>
<evidence type="ECO:0000256" key="1">
    <source>
        <dbReference type="ARBA" id="ARBA00022598"/>
    </source>
</evidence>
<evidence type="ECO:0000259" key="7">
    <source>
        <dbReference type="PROSITE" id="PS51733"/>
    </source>
</evidence>
<dbReference type="Pfam" id="PF02237">
    <property type="entry name" value="BPL_C"/>
    <property type="match status" value="1"/>
</dbReference>
<dbReference type="NCBIfam" id="TIGR00121">
    <property type="entry name" value="birA_ligase"/>
    <property type="match status" value="1"/>
</dbReference>
<evidence type="ECO:0000313" key="8">
    <source>
        <dbReference type="EMBL" id="MDR4124787.1"/>
    </source>
</evidence>
<evidence type="ECO:0000256" key="4">
    <source>
        <dbReference type="ARBA" id="ARBA00023267"/>
    </source>
</evidence>
<evidence type="ECO:0000256" key="2">
    <source>
        <dbReference type="ARBA" id="ARBA00022741"/>
    </source>
</evidence>
<dbReference type="RefSeq" id="WP_347286342.1">
    <property type="nucleotide sequence ID" value="NZ_JAUZQE010000003.1"/>
</dbReference>
<dbReference type="PANTHER" id="PTHR12835:SF5">
    <property type="entry name" value="BIOTIN--PROTEIN LIGASE"/>
    <property type="match status" value="1"/>
</dbReference>
<dbReference type="SUPFAM" id="SSF50037">
    <property type="entry name" value="C-terminal domain of transcriptional repressors"/>
    <property type="match status" value="1"/>
</dbReference>
<evidence type="ECO:0000256" key="5">
    <source>
        <dbReference type="ARBA" id="ARBA00024227"/>
    </source>
</evidence>
<keyword evidence="4" id="KW-0092">Biotin</keyword>
<dbReference type="Proteomes" id="UP001232156">
    <property type="component" value="Unassembled WGS sequence"/>
</dbReference>
<sequence length="273" mass="29947">MQHLLQSGLPEFQRIEWVGRTTSTNADLLQRARAESGVLARPWLLGAHLQERGRGRAGRSWQNRSGANLMFSCAFDVFLPPAALPSLSPYAGVVASEVLRSMMTASNRPLLTMKWPNDIQWRFAKLAGILVEATRAGTARQVDDHHVVIIGIGINLDDARALSRSLNRQIADWSEVGREDSAAARVRPEQIVMRIARAWYENMSRISAQGFEGLPQRYAAVDGLVGQHIDIIDDDRVVLSGYAAGVDTHGRLVVRNADGVHPVSVGEVSVRAA</sequence>
<dbReference type="GO" id="GO:0004077">
    <property type="term" value="F:biotin--[biotin carboxyl-carrier protein] ligase activity"/>
    <property type="evidence" value="ECO:0007669"/>
    <property type="project" value="UniProtKB-EC"/>
</dbReference>
<protein>
    <recommendedName>
        <fullName evidence="5">biotin--[biotin carboxyl-carrier protein] ligase</fullName>
        <ecNumber evidence="5">6.3.4.15</ecNumber>
    </recommendedName>
</protein>
<dbReference type="InterPro" id="IPR045864">
    <property type="entry name" value="aa-tRNA-synth_II/BPL/LPL"/>
</dbReference>
<keyword evidence="2" id="KW-0547">Nucleotide-binding</keyword>
<dbReference type="InterPro" id="IPR004408">
    <property type="entry name" value="Biotin_CoA_COase_ligase"/>
</dbReference>
<dbReference type="Pfam" id="PF03099">
    <property type="entry name" value="BPL_LplA_LipB"/>
    <property type="match status" value="1"/>
</dbReference>
<keyword evidence="9" id="KW-1185">Reference proteome</keyword>
<dbReference type="CDD" id="cd16442">
    <property type="entry name" value="BPL"/>
    <property type="match status" value="1"/>
</dbReference>
<dbReference type="InterPro" id="IPR008988">
    <property type="entry name" value="Transcriptional_repressor_C"/>
</dbReference>
<name>A0ABU1D2Z3_9BURK</name>
<proteinExistence type="predicted"/>
<evidence type="ECO:0000256" key="6">
    <source>
        <dbReference type="ARBA" id="ARBA00047846"/>
    </source>
</evidence>
<evidence type="ECO:0000313" key="9">
    <source>
        <dbReference type="Proteomes" id="UP001232156"/>
    </source>
</evidence>
<gene>
    <name evidence="8" type="ORF">Q8947_02160</name>
</gene>
<dbReference type="PROSITE" id="PS51733">
    <property type="entry name" value="BPL_LPL_CATALYTIC"/>
    <property type="match status" value="1"/>
</dbReference>
<dbReference type="PANTHER" id="PTHR12835">
    <property type="entry name" value="BIOTIN PROTEIN LIGASE"/>
    <property type="match status" value="1"/>
</dbReference>
<organism evidence="8 9">
    <name type="scientific">Yanghanlia caeni</name>
    <dbReference type="NCBI Taxonomy" id="3064283"/>
    <lineage>
        <taxon>Bacteria</taxon>
        <taxon>Pseudomonadati</taxon>
        <taxon>Pseudomonadota</taxon>
        <taxon>Betaproteobacteria</taxon>
        <taxon>Burkholderiales</taxon>
        <taxon>Alcaligenaceae</taxon>
        <taxon>Yanghanlia</taxon>
    </lineage>
</organism>
<reference evidence="8 9" key="1">
    <citation type="submission" date="2023-08" db="EMBL/GenBank/DDBJ databases">
        <title>Alcaligenaceae gen. nov., a novel taxon isolated from the sludge of Yixing Pesticide Factory.</title>
        <authorList>
            <person name="Ruan L."/>
        </authorList>
    </citation>
    <scope>NUCLEOTIDE SEQUENCE [LARGE SCALE GENOMIC DNA]</scope>
    <source>
        <strain evidence="8 9">LG-2</strain>
    </source>
</reference>
<dbReference type="InterPro" id="IPR004143">
    <property type="entry name" value="BPL_LPL_catalytic"/>
</dbReference>
<accession>A0ABU1D2Z3</accession>
<keyword evidence="1 8" id="KW-0436">Ligase</keyword>
<feature type="domain" description="BPL/LPL catalytic" evidence="7">
    <location>
        <begin position="1"/>
        <end position="207"/>
    </location>
</feature>
<keyword evidence="3" id="KW-0067">ATP-binding</keyword>
<evidence type="ECO:0000256" key="3">
    <source>
        <dbReference type="ARBA" id="ARBA00022840"/>
    </source>
</evidence>
<dbReference type="EC" id="6.3.4.15" evidence="5"/>
<dbReference type="EMBL" id="JAUZQE010000003">
    <property type="protein sequence ID" value="MDR4124787.1"/>
    <property type="molecule type" value="Genomic_DNA"/>
</dbReference>